<dbReference type="PANTHER" id="PTHR47186:SF42">
    <property type="entry name" value="DISEASE RESISTANCE RPP13-LIKE PROTEIN 1"/>
    <property type="match status" value="1"/>
</dbReference>
<accession>A0A7J7L8E2</accession>
<dbReference type="SUPFAM" id="SSF52058">
    <property type="entry name" value="L domain-like"/>
    <property type="match status" value="1"/>
</dbReference>
<protein>
    <recommendedName>
        <fullName evidence="1">R13L1/DRL21-like LRR repeat region domain-containing protein</fullName>
    </recommendedName>
</protein>
<dbReference type="AlphaFoldDB" id="A0A7J7L8E2"/>
<proteinExistence type="predicted"/>
<dbReference type="Gene3D" id="3.80.10.10">
    <property type="entry name" value="Ribonuclease Inhibitor"/>
    <property type="match status" value="1"/>
</dbReference>
<keyword evidence="3" id="KW-1185">Reference proteome</keyword>
<gene>
    <name evidence="2" type="ORF">GIB67_025982</name>
</gene>
<dbReference type="PANTHER" id="PTHR47186">
    <property type="entry name" value="LEUCINE-RICH REPEAT-CONTAINING PROTEIN 57"/>
    <property type="match status" value="1"/>
</dbReference>
<dbReference type="EMBL" id="JACGCM010002548">
    <property type="protein sequence ID" value="KAF6138820.1"/>
    <property type="molecule type" value="Genomic_DNA"/>
</dbReference>
<comment type="caution">
    <text evidence="2">The sequence shown here is derived from an EMBL/GenBank/DDBJ whole genome shotgun (WGS) entry which is preliminary data.</text>
</comment>
<organism evidence="2 3">
    <name type="scientific">Kingdonia uniflora</name>
    <dbReference type="NCBI Taxonomy" id="39325"/>
    <lineage>
        <taxon>Eukaryota</taxon>
        <taxon>Viridiplantae</taxon>
        <taxon>Streptophyta</taxon>
        <taxon>Embryophyta</taxon>
        <taxon>Tracheophyta</taxon>
        <taxon>Spermatophyta</taxon>
        <taxon>Magnoliopsida</taxon>
        <taxon>Ranunculales</taxon>
        <taxon>Circaeasteraceae</taxon>
        <taxon>Kingdonia</taxon>
    </lineage>
</organism>
<feature type="domain" description="R13L1/DRL21-like LRR repeat region" evidence="1">
    <location>
        <begin position="11"/>
        <end position="129"/>
    </location>
</feature>
<dbReference type="Proteomes" id="UP000541444">
    <property type="component" value="Unassembled WGS sequence"/>
</dbReference>
<sequence>MFVMSEEGCQLRELSNLSNLCGSLTITNIRGGGSKESKNLKSKEHIRKLQLDFVKYQRDDDGSAIELFEPHPNLEMFTILYYGGSKFPKWMEFQSSSIMLRRLQISECRNLEILPPWANLESLQCLLLAGLDSMSPMGLFNGLEASSTTVAYPNLKKLIIWDMKHWEEWVMEISCKNITVMPRLRDLHIYNCPILKSVPHQILSQSVRKLFINDCPELAISCLPPLLEELILDGDAGGMDSTADLLCDKSHTYSKRCWCFDMRLLMELSYELEEINVFTEAGKPDRTW</sequence>
<evidence type="ECO:0000313" key="2">
    <source>
        <dbReference type="EMBL" id="KAF6138820.1"/>
    </source>
</evidence>
<evidence type="ECO:0000313" key="3">
    <source>
        <dbReference type="Proteomes" id="UP000541444"/>
    </source>
</evidence>
<dbReference type="InterPro" id="IPR056789">
    <property type="entry name" value="LRR_R13L1-DRL21"/>
</dbReference>
<name>A0A7J7L8E2_9MAGN</name>
<evidence type="ECO:0000259" key="1">
    <source>
        <dbReference type="Pfam" id="PF25019"/>
    </source>
</evidence>
<dbReference type="InterPro" id="IPR032675">
    <property type="entry name" value="LRR_dom_sf"/>
</dbReference>
<reference evidence="2 3" key="1">
    <citation type="journal article" date="2020" name="IScience">
        <title>Genome Sequencing of the Endangered Kingdonia uniflora (Circaeasteraceae, Ranunculales) Reveals Potential Mechanisms of Evolutionary Specialization.</title>
        <authorList>
            <person name="Sun Y."/>
            <person name="Deng T."/>
            <person name="Zhang A."/>
            <person name="Moore M.J."/>
            <person name="Landis J.B."/>
            <person name="Lin N."/>
            <person name="Zhang H."/>
            <person name="Zhang X."/>
            <person name="Huang J."/>
            <person name="Zhang X."/>
            <person name="Sun H."/>
            <person name="Wang H."/>
        </authorList>
    </citation>
    <scope>NUCLEOTIDE SEQUENCE [LARGE SCALE GENOMIC DNA]</scope>
    <source>
        <strain evidence="2">TB1705</strain>
        <tissue evidence="2">Leaf</tissue>
    </source>
</reference>
<dbReference type="Pfam" id="PF25019">
    <property type="entry name" value="LRR_R13L1-DRL21"/>
    <property type="match status" value="1"/>
</dbReference>
<dbReference type="OrthoDB" id="1001123at2759"/>